<dbReference type="GO" id="GO:0005737">
    <property type="term" value="C:cytoplasm"/>
    <property type="evidence" value="ECO:0007669"/>
    <property type="project" value="UniProtKB-SubCell"/>
</dbReference>
<evidence type="ECO:0000256" key="2">
    <source>
        <dbReference type="ARBA" id="ARBA00022679"/>
    </source>
</evidence>
<dbReference type="EC" id="2.7.4.25" evidence="8"/>
<dbReference type="GO" id="GO:0036431">
    <property type="term" value="F:dCMP kinase activity"/>
    <property type="evidence" value="ECO:0007669"/>
    <property type="project" value="InterPro"/>
</dbReference>
<evidence type="ECO:0000256" key="4">
    <source>
        <dbReference type="ARBA" id="ARBA00022777"/>
    </source>
</evidence>
<dbReference type="Pfam" id="PF02224">
    <property type="entry name" value="Cytidylate_kin"/>
    <property type="match status" value="1"/>
</dbReference>
<dbReference type="CDD" id="cd02020">
    <property type="entry name" value="CMPK"/>
    <property type="match status" value="1"/>
</dbReference>
<comment type="similarity">
    <text evidence="1 8">Belongs to the cytidylate kinase family. Type 1 subfamily.</text>
</comment>
<sequence length="216" mass="25095">MKNTIPVITIDGPSGVGKSTISKIIAKKLKWSVLESGKIYRFLAFLILNKKISIFEKNIIPFIKDLDILLNKNLQYNDKLINFEKISEISSQLASFPIVRKILLKKQRSFRSFPGLIAEGRDMGTVVFPDAKLKFFLDANLEVRVYRRILELKKNRCYIDFKKLFIKMKNRDERDQNRLISPLCIPKNAIILNSTYLSLSEVITNFMKYITKSIKK</sequence>
<dbReference type="NCBIfam" id="TIGR00017">
    <property type="entry name" value="cmk"/>
    <property type="match status" value="1"/>
</dbReference>
<dbReference type="SUPFAM" id="SSF52540">
    <property type="entry name" value="P-loop containing nucleoside triphosphate hydrolases"/>
    <property type="match status" value="1"/>
</dbReference>
<keyword evidence="3 8" id="KW-0547">Nucleotide-binding</keyword>
<gene>
    <name evidence="8 10" type="primary">cmk</name>
    <name evidence="10" type="ORF">OW720_01600</name>
</gene>
<evidence type="ECO:0000313" key="11">
    <source>
        <dbReference type="Proteomes" id="UP001163440"/>
    </source>
</evidence>
<organism evidence="10 11">
    <name type="scientific">Buchnera aphidicola</name>
    <name type="common">Brevicoryne brassicae</name>
    <dbReference type="NCBI Taxonomy" id="911343"/>
    <lineage>
        <taxon>Bacteria</taxon>
        <taxon>Pseudomonadati</taxon>
        <taxon>Pseudomonadota</taxon>
        <taxon>Gammaproteobacteria</taxon>
        <taxon>Enterobacterales</taxon>
        <taxon>Erwiniaceae</taxon>
        <taxon>Buchnera</taxon>
    </lineage>
</organism>
<feature type="domain" description="Cytidylate kinase" evidence="9">
    <location>
        <begin position="8"/>
        <end position="211"/>
    </location>
</feature>
<dbReference type="GO" id="GO:0005524">
    <property type="term" value="F:ATP binding"/>
    <property type="evidence" value="ECO:0007669"/>
    <property type="project" value="UniProtKB-UniRule"/>
</dbReference>
<evidence type="ECO:0000313" key="10">
    <source>
        <dbReference type="EMBL" id="WAI18695.1"/>
    </source>
</evidence>
<dbReference type="HAMAP" id="MF_00238">
    <property type="entry name" value="Cytidyl_kinase_type1"/>
    <property type="match status" value="1"/>
</dbReference>
<evidence type="ECO:0000256" key="8">
    <source>
        <dbReference type="HAMAP-Rule" id="MF_00238"/>
    </source>
</evidence>
<comment type="subcellular location">
    <subcellularLocation>
        <location evidence="8">Cytoplasm</location>
    </subcellularLocation>
</comment>
<comment type="catalytic activity">
    <reaction evidence="6 8">
        <text>dCMP + ATP = dCDP + ADP</text>
        <dbReference type="Rhea" id="RHEA:25094"/>
        <dbReference type="ChEBI" id="CHEBI:30616"/>
        <dbReference type="ChEBI" id="CHEBI:57566"/>
        <dbReference type="ChEBI" id="CHEBI:58593"/>
        <dbReference type="ChEBI" id="CHEBI:456216"/>
        <dbReference type="EC" id="2.7.4.25"/>
    </reaction>
</comment>
<dbReference type="GO" id="GO:0006220">
    <property type="term" value="P:pyrimidine nucleotide metabolic process"/>
    <property type="evidence" value="ECO:0007669"/>
    <property type="project" value="UniProtKB-UniRule"/>
</dbReference>
<evidence type="ECO:0000256" key="7">
    <source>
        <dbReference type="ARBA" id="ARBA00048478"/>
    </source>
</evidence>
<evidence type="ECO:0000256" key="3">
    <source>
        <dbReference type="ARBA" id="ARBA00022741"/>
    </source>
</evidence>
<comment type="catalytic activity">
    <reaction evidence="7 8">
        <text>CMP + ATP = CDP + ADP</text>
        <dbReference type="Rhea" id="RHEA:11600"/>
        <dbReference type="ChEBI" id="CHEBI:30616"/>
        <dbReference type="ChEBI" id="CHEBI:58069"/>
        <dbReference type="ChEBI" id="CHEBI:60377"/>
        <dbReference type="ChEBI" id="CHEBI:456216"/>
        <dbReference type="EC" id="2.7.4.25"/>
    </reaction>
</comment>
<dbReference type="RefSeq" id="WP_158365703.1">
    <property type="nucleotide sequence ID" value="NZ_CP034882.1"/>
</dbReference>
<protein>
    <recommendedName>
        <fullName evidence="8">Cytidylate kinase</fullName>
        <shortName evidence="8">CK</shortName>
        <ecNumber evidence="8">2.7.4.25</ecNumber>
    </recommendedName>
    <alternativeName>
        <fullName evidence="8">Cytidine monophosphate kinase</fullName>
        <shortName evidence="8">CMP kinase</shortName>
    </alternativeName>
</protein>
<dbReference type="EMBL" id="CP113406">
    <property type="protein sequence ID" value="WAI18695.1"/>
    <property type="molecule type" value="Genomic_DNA"/>
</dbReference>
<name>A0AAJ5TXC9_9GAMM</name>
<proteinExistence type="inferred from homology"/>
<evidence type="ECO:0000256" key="5">
    <source>
        <dbReference type="ARBA" id="ARBA00022840"/>
    </source>
</evidence>
<dbReference type="AlphaFoldDB" id="A0AAJ5TXC9"/>
<feature type="binding site" evidence="8">
    <location>
        <begin position="12"/>
        <end position="20"/>
    </location>
    <ligand>
        <name>ATP</name>
        <dbReference type="ChEBI" id="CHEBI:30616"/>
    </ligand>
</feature>
<dbReference type="InterPro" id="IPR011994">
    <property type="entry name" value="Cytidylate_kinase_dom"/>
</dbReference>
<keyword evidence="4 8" id="KW-0418">Kinase</keyword>
<keyword evidence="2 8" id="KW-0808">Transferase</keyword>
<reference evidence="10" key="1">
    <citation type="submission" date="2022-11" db="EMBL/GenBank/DDBJ databases">
        <title>The whole genome sequencing of pests is an important tool to study the evolution of the plant-insect interaction and insecticide resistance.</title>
        <authorList>
            <person name="Kananovich Y."/>
        </authorList>
    </citation>
    <scope>NUCLEOTIDE SEQUENCE</scope>
    <source>
        <strain evidence="10">BSU_Bre_2018</strain>
    </source>
</reference>
<dbReference type="InterPro" id="IPR027417">
    <property type="entry name" value="P-loop_NTPase"/>
</dbReference>
<keyword evidence="8" id="KW-0963">Cytoplasm</keyword>
<keyword evidence="5 8" id="KW-0067">ATP-binding</keyword>
<accession>A0AAJ5TXC9</accession>
<evidence type="ECO:0000256" key="1">
    <source>
        <dbReference type="ARBA" id="ARBA00009427"/>
    </source>
</evidence>
<dbReference type="Gene3D" id="3.40.50.300">
    <property type="entry name" value="P-loop containing nucleotide triphosphate hydrolases"/>
    <property type="match status" value="1"/>
</dbReference>
<evidence type="ECO:0000259" key="9">
    <source>
        <dbReference type="Pfam" id="PF02224"/>
    </source>
</evidence>
<dbReference type="InterPro" id="IPR003136">
    <property type="entry name" value="Cytidylate_kin"/>
</dbReference>
<evidence type="ECO:0000256" key="6">
    <source>
        <dbReference type="ARBA" id="ARBA00047615"/>
    </source>
</evidence>
<dbReference type="Proteomes" id="UP001163440">
    <property type="component" value="Chromosome"/>
</dbReference>